<evidence type="ECO:0000256" key="4">
    <source>
        <dbReference type="ARBA" id="ARBA00022898"/>
    </source>
</evidence>
<evidence type="ECO:0000313" key="6">
    <source>
        <dbReference type="EMBL" id="GMG24141.1"/>
    </source>
</evidence>
<comment type="cofactor">
    <cofactor evidence="1">
        <name>pyridoxal 5'-phosphate</name>
        <dbReference type="ChEBI" id="CHEBI:597326"/>
    </cofactor>
</comment>
<dbReference type="InterPro" id="IPR015424">
    <property type="entry name" value="PyrdxlP-dep_Trfase"/>
</dbReference>
<dbReference type="GO" id="GO:0030170">
    <property type="term" value="F:pyridoxal phosphate binding"/>
    <property type="evidence" value="ECO:0007669"/>
    <property type="project" value="InterPro"/>
</dbReference>
<feature type="domain" description="Aminotransferase class I/classII large" evidence="5">
    <location>
        <begin position="46"/>
        <end position="255"/>
    </location>
</feature>
<evidence type="ECO:0000259" key="5">
    <source>
        <dbReference type="Pfam" id="PF00155"/>
    </source>
</evidence>
<dbReference type="Gene3D" id="3.90.1150.10">
    <property type="entry name" value="Aspartate Aminotransferase, domain 1"/>
    <property type="match status" value="1"/>
</dbReference>
<dbReference type="GO" id="GO:0005739">
    <property type="term" value="C:mitochondrion"/>
    <property type="evidence" value="ECO:0007669"/>
    <property type="project" value="TreeGrafter"/>
</dbReference>
<comment type="caution">
    <text evidence="6">The sequence shown here is derived from an EMBL/GenBank/DDBJ whole genome shotgun (WGS) entry which is preliminary data.</text>
</comment>
<dbReference type="InterPro" id="IPR015422">
    <property type="entry name" value="PyrdxlP-dep_Trfase_small"/>
</dbReference>
<dbReference type="PANTHER" id="PTHR43807:SF20">
    <property type="entry name" value="FI04487P"/>
    <property type="match status" value="1"/>
</dbReference>
<dbReference type="InterPro" id="IPR015421">
    <property type="entry name" value="PyrdxlP-dep_Trfase_major"/>
</dbReference>
<dbReference type="Gene3D" id="3.40.640.10">
    <property type="entry name" value="Type I PLP-dependent aspartate aminotransferase-like (Major domain)"/>
    <property type="match status" value="1"/>
</dbReference>
<dbReference type="CDD" id="cd00609">
    <property type="entry name" value="AAT_like"/>
    <property type="match status" value="1"/>
</dbReference>
<sequence>MPGGTIRYVPLHPPKDGATRTSPASEWSIDFEELEKTINPKTRMILEKIGELCIKHNLIILSDEVYDRLYYVPFTRIATLSPELYERTLTVGSAGKAFYATGWRVGYLIGPEHLIKYVAGAHTRICYSSVSPLQEAAAVAFEQADKAGFWDESRTEMKKKMERFCEVFDELNIPGGYFVLANMSSVKLPEGYPFPPHVASRPRDFKLCWFLIHEVGVAAIPPTEFYTDANAHIAEDYLRFAVCKNDDVLETAKERLRGLKKYIVQ</sequence>
<dbReference type="Proteomes" id="UP001165205">
    <property type="component" value="Unassembled WGS sequence"/>
</dbReference>
<proteinExistence type="predicted"/>
<dbReference type="InterPro" id="IPR004839">
    <property type="entry name" value="Aminotransferase_I/II_large"/>
</dbReference>
<accession>A0AAN5BSU2</accession>
<keyword evidence="3" id="KW-0808">Transferase</keyword>
<dbReference type="InterPro" id="IPR051326">
    <property type="entry name" value="Kynurenine-oxoglutarate_AT"/>
</dbReference>
<gene>
    <name evidence="6" type="ORF">Aory04_000144200</name>
</gene>
<protein>
    <submittedName>
        <fullName evidence="6">Unnamed protein product</fullName>
    </submittedName>
</protein>
<name>A0AAN5BSU2_ASPOZ</name>
<keyword evidence="2" id="KW-0032">Aminotransferase</keyword>
<dbReference type="GO" id="GO:0016212">
    <property type="term" value="F:kynurenine-oxoglutarate transaminase activity"/>
    <property type="evidence" value="ECO:0007669"/>
    <property type="project" value="TreeGrafter"/>
</dbReference>
<organism evidence="6 7">
    <name type="scientific">Aspergillus oryzae</name>
    <name type="common">Yellow koji mold</name>
    <dbReference type="NCBI Taxonomy" id="5062"/>
    <lineage>
        <taxon>Eukaryota</taxon>
        <taxon>Fungi</taxon>
        <taxon>Dikarya</taxon>
        <taxon>Ascomycota</taxon>
        <taxon>Pezizomycotina</taxon>
        <taxon>Eurotiomycetes</taxon>
        <taxon>Eurotiomycetidae</taxon>
        <taxon>Eurotiales</taxon>
        <taxon>Aspergillaceae</taxon>
        <taxon>Aspergillus</taxon>
        <taxon>Aspergillus subgen. Circumdati</taxon>
    </lineage>
</organism>
<evidence type="ECO:0000256" key="3">
    <source>
        <dbReference type="ARBA" id="ARBA00022679"/>
    </source>
</evidence>
<dbReference type="EMBL" id="BSYA01000009">
    <property type="protein sequence ID" value="GMG24141.1"/>
    <property type="molecule type" value="Genomic_DNA"/>
</dbReference>
<reference evidence="6" key="1">
    <citation type="submission" date="2023-04" db="EMBL/GenBank/DDBJ databases">
        <title>Aspergillus oryzae NBRC 4228.</title>
        <authorList>
            <person name="Ichikawa N."/>
            <person name="Sato H."/>
            <person name="Tonouchi N."/>
        </authorList>
    </citation>
    <scope>NUCLEOTIDE SEQUENCE</scope>
    <source>
        <strain evidence="6">NBRC 4228</strain>
    </source>
</reference>
<dbReference type="Pfam" id="PF00155">
    <property type="entry name" value="Aminotran_1_2"/>
    <property type="match status" value="1"/>
</dbReference>
<keyword evidence="4" id="KW-0663">Pyridoxal phosphate</keyword>
<dbReference type="AlphaFoldDB" id="A0AAN5BSU2"/>
<evidence type="ECO:0000256" key="2">
    <source>
        <dbReference type="ARBA" id="ARBA00022576"/>
    </source>
</evidence>
<evidence type="ECO:0000313" key="7">
    <source>
        <dbReference type="Proteomes" id="UP001165205"/>
    </source>
</evidence>
<evidence type="ECO:0000256" key="1">
    <source>
        <dbReference type="ARBA" id="ARBA00001933"/>
    </source>
</evidence>
<dbReference type="PANTHER" id="PTHR43807">
    <property type="entry name" value="FI04487P"/>
    <property type="match status" value="1"/>
</dbReference>
<dbReference type="SUPFAM" id="SSF53383">
    <property type="entry name" value="PLP-dependent transferases"/>
    <property type="match status" value="1"/>
</dbReference>